<dbReference type="Proteomes" id="UP000702425">
    <property type="component" value="Unassembled WGS sequence"/>
</dbReference>
<keyword evidence="3" id="KW-1185">Reference proteome</keyword>
<dbReference type="Gene3D" id="1.10.1220.10">
    <property type="entry name" value="Met repressor-like"/>
    <property type="match status" value="1"/>
</dbReference>
<evidence type="ECO:0008006" key="4">
    <source>
        <dbReference type="Google" id="ProtNLM"/>
    </source>
</evidence>
<dbReference type="InterPro" id="IPR013321">
    <property type="entry name" value="Arc_rbn_hlx_hlx"/>
</dbReference>
<evidence type="ECO:0000256" key="1">
    <source>
        <dbReference type="SAM" id="MobiDB-lite"/>
    </source>
</evidence>
<dbReference type="EMBL" id="SRRZ01000282">
    <property type="protein sequence ID" value="NQE38621.1"/>
    <property type="molecule type" value="Genomic_DNA"/>
</dbReference>
<sequence length="137" mass="14736">MSSKKRKPLGSAMEEFVFGTQEAASPTPRQVVSPAATPAASLTPEAVLPATPPEIALPVAIQPQPEALAPDPVPIQSKEPSLMSKLQAPDKEATVRFTVDMSETLHRKLSMLAAKTGRKKVDIVRMLLEDGLKEVDR</sequence>
<dbReference type="RefSeq" id="WP_172193460.1">
    <property type="nucleotide sequence ID" value="NZ_CAWPPK010000204.1"/>
</dbReference>
<evidence type="ECO:0000313" key="3">
    <source>
        <dbReference type="Proteomes" id="UP000702425"/>
    </source>
</evidence>
<feature type="region of interest" description="Disordered" evidence="1">
    <location>
        <begin position="67"/>
        <end position="89"/>
    </location>
</feature>
<dbReference type="InterPro" id="IPR010985">
    <property type="entry name" value="Ribbon_hlx_hlx"/>
</dbReference>
<protein>
    <recommendedName>
        <fullName evidence="4">CopG family transcriptional regulator</fullName>
    </recommendedName>
</protein>
<dbReference type="SUPFAM" id="SSF47598">
    <property type="entry name" value="Ribbon-helix-helix"/>
    <property type="match status" value="1"/>
</dbReference>
<feature type="region of interest" description="Disordered" evidence="1">
    <location>
        <begin position="1"/>
        <end position="38"/>
    </location>
</feature>
<gene>
    <name evidence="2" type="ORF">E5S67_06406</name>
</gene>
<organism evidence="2 3">
    <name type="scientific">Microcoleus asticus IPMA8</name>
    <dbReference type="NCBI Taxonomy" id="2563858"/>
    <lineage>
        <taxon>Bacteria</taxon>
        <taxon>Bacillati</taxon>
        <taxon>Cyanobacteriota</taxon>
        <taxon>Cyanophyceae</taxon>
        <taxon>Oscillatoriophycideae</taxon>
        <taxon>Oscillatoriales</taxon>
        <taxon>Microcoleaceae</taxon>
        <taxon>Microcoleus</taxon>
        <taxon>Microcoleus asticus</taxon>
    </lineage>
</organism>
<evidence type="ECO:0000313" key="2">
    <source>
        <dbReference type="EMBL" id="NQE38621.1"/>
    </source>
</evidence>
<name>A0ABX2D7I1_9CYAN</name>
<accession>A0ABX2D7I1</accession>
<reference evidence="2 3" key="1">
    <citation type="journal article" date="2020" name="Sci. Rep.">
        <title>A novel cyanobacterial geosmin producer, revising GeoA distribution and dispersion patterns in Bacteria.</title>
        <authorList>
            <person name="Churro C."/>
            <person name="Semedo-Aguiar A.P."/>
            <person name="Silva A.D."/>
            <person name="Pereira-Leal J.B."/>
            <person name="Leite R.B."/>
        </authorList>
    </citation>
    <scope>NUCLEOTIDE SEQUENCE [LARGE SCALE GENOMIC DNA]</scope>
    <source>
        <strain evidence="2 3">IPMA8</strain>
    </source>
</reference>
<proteinExistence type="predicted"/>
<comment type="caution">
    <text evidence="2">The sequence shown here is derived from an EMBL/GenBank/DDBJ whole genome shotgun (WGS) entry which is preliminary data.</text>
</comment>